<evidence type="ECO:0000313" key="1">
    <source>
        <dbReference type="EMBL" id="SDL41559.1"/>
    </source>
</evidence>
<evidence type="ECO:0000313" key="2">
    <source>
        <dbReference type="Proteomes" id="UP000198894"/>
    </source>
</evidence>
<dbReference type="RefSeq" id="WP_091600450.1">
    <property type="nucleotide sequence ID" value="NZ_FNEE01000036.1"/>
</dbReference>
<dbReference type="Pfam" id="PF22278">
    <property type="entry name" value="DUF6958"/>
    <property type="match status" value="1"/>
</dbReference>
<accession>A0A1G9JVJ1</accession>
<dbReference type="InterPro" id="IPR054233">
    <property type="entry name" value="DUF6958"/>
</dbReference>
<proteinExistence type="predicted"/>
<organism evidence="1 2">
    <name type="scientific">Mesorhizobium muleiense</name>
    <dbReference type="NCBI Taxonomy" id="1004279"/>
    <lineage>
        <taxon>Bacteria</taxon>
        <taxon>Pseudomonadati</taxon>
        <taxon>Pseudomonadota</taxon>
        <taxon>Alphaproteobacteria</taxon>
        <taxon>Hyphomicrobiales</taxon>
        <taxon>Phyllobacteriaceae</taxon>
        <taxon>Mesorhizobium</taxon>
    </lineage>
</organism>
<dbReference type="Proteomes" id="UP000198894">
    <property type="component" value="Unassembled WGS sequence"/>
</dbReference>
<dbReference type="EMBL" id="FNEE01000036">
    <property type="protein sequence ID" value="SDL41559.1"/>
    <property type="molecule type" value="Genomic_DNA"/>
</dbReference>
<reference evidence="2" key="1">
    <citation type="submission" date="2016-10" db="EMBL/GenBank/DDBJ databases">
        <authorList>
            <person name="Varghese N."/>
            <person name="Submissions S."/>
        </authorList>
    </citation>
    <scope>NUCLEOTIDE SEQUENCE [LARGE SCALE GENOMIC DNA]</scope>
    <source>
        <strain evidence="2">CGMCC 1.11022</strain>
    </source>
</reference>
<gene>
    <name evidence="1" type="ORF">SAMN05428953_13626</name>
</gene>
<keyword evidence="2" id="KW-1185">Reference proteome</keyword>
<sequence>MPDDKIEIENVNIPGRTERVDRAKYLAIRNALLTVLPSKAPGLKLADAKEALLPLLHDDLFPQGKTAGWWLKAVQLDLEAKGIIKRAPHKPVHLYRRGPI</sequence>
<name>A0A1G9JVJ1_9HYPH</name>
<protein>
    <submittedName>
        <fullName evidence="1">Uncharacterized protein</fullName>
    </submittedName>
</protein>
<dbReference type="AlphaFoldDB" id="A0A1G9JVJ1"/>